<evidence type="ECO:0000313" key="1">
    <source>
        <dbReference type="EMBL" id="KKN20671.1"/>
    </source>
</evidence>
<sequence>MTINDLYDEFDLRYSDKLDLVENGINYDGRYDDIVLF</sequence>
<comment type="caution">
    <text evidence="1">The sequence shown here is derived from an EMBL/GenBank/DDBJ whole genome shotgun (WGS) entry which is preliminary data.</text>
</comment>
<dbReference type="AlphaFoldDB" id="A0A0F9R5T7"/>
<dbReference type="EMBL" id="LAZR01003219">
    <property type="protein sequence ID" value="KKN20671.1"/>
    <property type="molecule type" value="Genomic_DNA"/>
</dbReference>
<gene>
    <name evidence="1" type="ORF">LCGC14_0933210</name>
</gene>
<proteinExistence type="predicted"/>
<name>A0A0F9R5T7_9ZZZZ</name>
<reference evidence="1" key="1">
    <citation type="journal article" date="2015" name="Nature">
        <title>Complex archaea that bridge the gap between prokaryotes and eukaryotes.</title>
        <authorList>
            <person name="Spang A."/>
            <person name="Saw J.H."/>
            <person name="Jorgensen S.L."/>
            <person name="Zaremba-Niedzwiedzka K."/>
            <person name="Martijn J."/>
            <person name="Lind A.E."/>
            <person name="van Eijk R."/>
            <person name="Schleper C."/>
            <person name="Guy L."/>
            <person name="Ettema T.J."/>
        </authorList>
    </citation>
    <scope>NUCLEOTIDE SEQUENCE</scope>
</reference>
<protein>
    <submittedName>
        <fullName evidence="1">Uncharacterized protein</fullName>
    </submittedName>
</protein>
<organism evidence="1">
    <name type="scientific">marine sediment metagenome</name>
    <dbReference type="NCBI Taxonomy" id="412755"/>
    <lineage>
        <taxon>unclassified sequences</taxon>
        <taxon>metagenomes</taxon>
        <taxon>ecological metagenomes</taxon>
    </lineage>
</organism>
<accession>A0A0F9R5T7</accession>